<protein>
    <submittedName>
        <fullName evidence="1">Uncharacterized protein</fullName>
    </submittedName>
</protein>
<evidence type="ECO:0000313" key="2">
    <source>
        <dbReference type="Proteomes" id="UP001549104"/>
    </source>
</evidence>
<dbReference type="Proteomes" id="UP001549104">
    <property type="component" value="Unassembled WGS sequence"/>
</dbReference>
<sequence>MRDYRNEDKCKYYHEYGCEDKRKDKCKCDDKRKDKCKCEDKHKDDHRLKPMVLSTGVLNTVVGQTAAHIEVANLDPTRTFQVRVQVINWNSGGPEVLLNQLVTLLPNQHINLSQFVEPFHYEVRIFHPGSPNVIANTFAINAGTFTLPGLTFNQKDLMKLDVSFI</sequence>
<accession>A0ABV2K5P8</accession>
<dbReference type="RefSeq" id="WP_187045226.1">
    <property type="nucleotide sequence ID" value="NZ_CP146246.1"/>
</dbReference>
<reference evidence="1 2" key="1">
    <citation type="submission" date="2024-06" db="EMBL/GenBank/DDBJ databases">
        <title>Sorghum-associated microbial communities from plants grown in Nebraska, USA.</title>
        <authorList>
            <person name="Schachtman D."/>
        </authorList>
    </citation>
    <scope>NUCLEOTIDE SEQUENCE [LARGE SCALE GENOMIC DNA]</scope>
    <source>
        <strain evidence="1 2">1288</strain>
    </source>
</reference>
<proteinExistence type="predicted"/>
<organism evidence="1 2">
    <name type="scientific">Sporosarcina psychrophila</name>
    <name type="common">Bacillus psychrophilus</name>
    <dbReference type="NCBI Taxonomy" id="1476"/>
    <lineage>
        <taxon>Bacteria</taxon>
        <taxon>Bacillati</taxon>
        <taxon>Bacillota</taxon>
        <taxon>Bacilli</taxon>
        <taxon>Bacillales</taxon>
        <taxon>Caryophanaceae</taxon>
        <taxon>Sporosarcina</taxon>
    </lineage>
</organism>
<keyword evidence="2" id="KW-1185">Reference proteome</keyword>
<name>A0ABV2K5P8_SPOPS</name>
<dbReference type="EMBL" id="JBEPME010000001">
    <property type="protein sequence ID" value="MET3656411.1"/>
    <property type="molecule type" value="Genomic_DNA"/>
</dbReference>
<comment type="caution">
    <text evidence="1">The sequence shown here is derived from an EMBL/GenBank/DDBJ whole genome shotgun (WGS) entry which is preliminary data.</text>
</comment>
<evidence type="ECO:0000313" key="1">
    <source>
        <dbReference type="EMBL" id="MET3656411.1"/>
    </source>
</evidence>
<gene>
    <name evidence="1" type="ORF">ABIC55_001495</name>
</gene>